<evidence type="ECO:0000313" key="2">
    <source>
        <dbReference type="EMBL" id="MBA8793195.1"/>
    </source>
</evidence>
<evidence type="ECO:0000259" key="1">
    <source>
        <dbReference type="Pfam" id="PF10091"/>
    </source>
</evidence>
<organism evidence="2 3">
    <name type="scientific">Microlunatus kandeliicorticis</name>
    <dbReference type="NCBI Taxonomy" id="1759536"/>
    <lineage>
        <taxon>Bacteria</taxon>
        <taxon>Bacillati</taxon>
        <taxon>Actinomycetota</taxon>
        <taxon>Actinomycetes</taxon>
        <taxon>Propionibacteriales</taxon>
        <taxon>Propionibacteriaceae</taxon>
        <taxon>Microlunatus</taxon>
    </lineage>
</organism>
<evidence type="ECO:0000313" key="3">
    <source>
        <dbReference type="Proteomes" id="UP000523079"/>
    </source>
</evidence>
<dbReference type="Gene3D" id="1.50.10.140">
    <property type="match status" value="1"/>
</dbReference>
<accession>A0A7W3IQ67</accession>
<dbReference type="EMBL" id="JACGWT010000001">
    <property type="protein sequence ID" value="MBA8793195.1"/>
    <property type="molecule type" value="Genomic_DNA"/>
</dbReference>
<protein>
    <recommendedName>
        <fullName evidence="1">Glycoamylase-like domain-containing protein</fullName>
    </recommendedName>
</protein>
<sequence length="436" mass="46312">MPDAADRSPDDDAFLDELGRRTFAWFLDHTDPATGRTPDRTPDPAFASIAAIGFGLTGYGIGAERGWITRAEAVARTAATLDALLALPQHAGPDAGGHRGFFYHFLDLRTGLRYGGCELSSVDTALLMGGVLFAAAYFDADDPAERAVREAAEALYAQVDWTFLQNEPPLVSMGWTPEHGYLSAQWRGYNEAMLVVLLALGSPTHPVGEDAWPAWCATYDRAWGRFGGEQHLAFGPLFGHQYSHLWVDFAGIADPWCRAHGLDYAENSRRAAVAQQRHAIDNPGGWDGYGADFWGLTACDGPGGAPGVPATAHGVPLSDYSARGAGLTDAFDDGTVAPTGAAGMVAFAPGIVVPTLRAMAGRPGLYGPYGFADAANPTVGWTAGTQLGIDQGPILGMTENHRSGLVWRTMRSSPHLRRGLERAGFTGGWLADPAPS</sequence>
<gene>
    <name evidence="2" type="ORF">FHX74_000789</name>
</gene>
<dbReference type="RefSeq" id="WP_182558731.1">
    <property type="nucleotide sequence ID" value="NZ_JACGWT010000001.1"/>
</dbReference>
<proteinExistence type="predicted"/>
<dbReference type="Pfam" id="PF10091">
    <property type="entry name" value="Glycoamylase"/>
    <property type="match status" value="1"/>
</dbReference>
<dbReference type="InterPro" id="IPR019282">
    <property type="entry name" value="Glycoamylase-like_cons_dom"/>
</dbReference>
<keyword evidence="3" id="KW-1185">Reference proteome</keyword>
<reference evidence="2 3" key="1">
    <citation type="submission" date="2020-07" db="EMBL/GenBank/DDBJ databases">
        <title>Sequencing the genomes of 1000 actinobacteria strains.</title>
        <authorList>
            <person name="Klenk H.-P."/>
        </authorList>
    </citation>
    <scope>NUCLEOTIDE SEQUENCE [LARGE SCALE GENOMIC DNA]</scope>
    <source>
        <strain evidence="2 3">DSM 100723</strain>
    </source>
</reference>
<name>A0A7W3IQ67_9ACTN</name>
<dbReference type="PIRSF" id="PIRSF028431">
    <property type="entry name" value="UCP028431"/>
    <property type="match status" value="1"/>
</dbReference>
<dbReference type="Proteomes" id="UP000523079">
    <property type="component" value="Unassembled WGS sequence"/>
</dbReference>
<feature type="domain" description="Glycoamylase-like" evidence="1">
    <location>
        <begin position="185"/>
        <end position="414"/>
    </location>
</feature>
<dbReference type="InterPro" id="IPR016883">
    <property type="entry name" value="UCP028431"/>
</dbReference>
<dbReference type="AlphaFoldDB" id="A0A7W3IQ67"/>
<comment type="caution">
    <text evidence="2">The sequence shown here is derived from an EMBL/GenBank/DDBJ whole genome shotgun (WGS) entry which is preliminary data.</text>
</comment>